<protein>
    <recommendedName>
        <fullName evidence="3">Protein kinase domain-containing protein</fullName>
    </recommendedName>
</protein>
<accession>A0A6A6J0I2</accession>
<evidence type="ECO:0000313" key="1">
    <source>
        <dbReference type="EMBL" id="KAF2256345.1"/>
    </source>
</evidence>
<keyword evidence="2" id="KW-1185">Reference proteome</keyword>
<dbReference type="GeneID" id="54573857"/>
<dbReference type="Gene3D" id="3.30.200.20">
    <property type="entry name" value="Phosphorylase Kinase, domain 1"/>
    <property type="match status" value="1"/>
</dbReference>
<dbReference type="EMBL" id="ML987189">
    <property type="protein sequence ID" value="KAF2256345.1"/>
    <property type="molecule type" value="Genomic_DNA"/>
</dbReference>
<gene>
    <name evidence="1" type="ORF">BU26DRAFT_19750</name>
</gene>
<dbReference type="AlphaFoldDB" id="A0A6A6J0I2"/>
<evidence type="ECO:0008006" key="3">
    <source>
        <dbReference type="Google" id="ProtNLM"/>
    </source>
</evidence>
<evidence type="ECO:0000313" key="2">
    <source>
        <dbReference type="Proteomes" id="UP000800094"/>
    </source>
</evidence>
<name>A0A6A6J0I2_9PLEO</name>
<reference evidence="1" key="1">
    <citation type="journal article" date="2020" name="Stud. Mycol.">
        <title>101 Dothideomycetes genomes: a test case for predicting lifestyles and emergence of pathogens.</title>
        <authorList>
            <person name="Haridas S."/>
            <person name="Albert R."/>
            <person name="Binder M."/>
            <person name="Bloem J."/>
            <person name="Labutti K."/>
            <person name="Salamov A."/>
            <person name="Andreopoulos B."/>
            <person name="Baker S."/>
            <person name="Barry K."/>
            <person name="Bills G."/>
            <person name="Bluhm B."/>
            <person name="Cannon C."/>
            <person name="Castanera R."/>
            <person name="Culley D."/>
            <person name="Daum C."/>
            <person name="Ezra D."/>
            <person name="Gonzalez J."/>
            <person name="Henrissat B."/>
            <person name="Kuo A."/>
            <person name="Liang C."/>
            <person name="Lipzen A."/>
            <person name="Lutzoni F."/>
            <person name="Magnuson J."/>
            <person name="Mondo S."/>
            <person name="Nolan M."/>
            <person name="Ohm R."/>
            <person name="Pangilinan J."/>
            <person name="Park H.-J."/>
            <person name="Ramirez L."/>
            <person name="Alfaro M."/>
            <person name="Sun H."/>
            <person name="Tritt A."/>
            <person name="Yoshinaga Y."/>
            <person name="Zwiers L.-H."/>
            <person name="Turgeon B."/>
            <person name="Goodwin S."/>
            <person name="Spatafora J."/>
            <person name="Crous P."/>
            <person name="Grigoriev I."/>
        </authorList>
    </citation>
    <scope>NUCLEOTIDE SEQUENCE</scope>
    <source>
        <strain evidence="1">CBS 122368</strain>
    </source>
</reference>
<dbReference type="SUPFAM" id="SSF56112">
    <property type="entry name" value="Protein kinase-like (PK-like)"/>
    <property type="match status" value="1"/>
</dbReference>
<dbReference type="InterPro" id="IPR011009">
    <property type="entry name" value="Kinase-like_dom_sf"/>
</dbReference>
<proteinExistence type="predicted"/>
<sequence length="167" mass="19133">MTCLKALLDNGHTDAKVPLTLDDCPRERHKRKFVTGFLVHQKRFNTPYFAHESSQSLDDRVIPIWLDESRSNMRGKGAFGEVYPARIHRDHHSLSCVANENDLFALKVTQHAGREHNYHVAMAGLNHPHLVKCLASFTFRTRLAFILSPSPTIYLFVLLDFSRILIP</sequence>
<dbReference type="RefSeq" id="XP_033691349.1">
    <property type="nucleotide sequence ID" value="XM_033820527.1"/>
</dbReference>
<dbReference type="OrthoDB" id="248923at2759"/>
<dbReference type="Proteomes" id="UP000800094">
    <property type="component" value="Unassembled WGS sequence"/>
</dbReference>
<organism evidence="1 2">
    <name type="scientific">Trematosphaeria pertusa</name>
    <dbReference type="NCBI Taxonomy" id="390896"/>
    <lineage>
        <taxon>Eukaryota</taxon>
        <taxon>Fungi</taxon>
        <taxon>Dikarya</taxon>
        <taxon>Ascomycota</taxon>
        <taxon>Pezizomycotina</taxon>
        <taxon>Dothideomycetes</taxon>
        <taxon>Pleosporomycetidae</taxon>
        <taxon>Pleosporales</taxon>
        <taxon>Massarineae</taxon>
        <taxon>Trematosphaeriaceae</taxon>
        <taxon>Trematosphaeria</taxon>
    </lineage>
</organism>